<evidence type="ECO:0000313" key="5">
    <source>
        <dbReference type="EMBL" id="CDO57104.1"/>
    </source>
</evidence>
<dbReference type="PANTHER" id="PTHR44942">
    <property type="entry name" value="METHYLTRANSF_11 DOMAIN-CONTAINING PROTEIN"/>
    <property type="match status" value="1"/>
</dbReference>
<dbReference type="Gene3D" id="3.40.50.150">
    <property type="entry name" value="Vaccinia Virus protein VP39"/>
    <property type="match status" value="1"/>
</dbReference>
<accession>A0A0J9XHP8</accession>
<dbReference type="CDD" id="cd02440">
    <property type="entry name" value="AdoMet_MTases"/>
    <property type="match status" value="1"/>
</dbReference>
<dbReference type="EMBL" id="CCBN010000018">
    <property type="protein sequence ID" value="CDO57104.1"/>
    <property type="molecule type" value="Genomic_DNA"/>
</dbReference>
<evidence type="ECO:0000259" key="4">
    <source>
        <dbReference type="Pfam" id="PF08241"/>
    </source>
</evidence>
<dbReference type="InterPro" id="IPR013216">
    <property type="entry name" value="Methyltransf_11"/>
</dbReference>
<dbReference type="Pfam" id="PF08241">
    <property type="entry name" value="Methyltransf_11"/>
    <property type="match status" value="1"/>
</dbReference>
<reference evidence="5" key="1">
    <citation type="submission" date="2014-03" db="EMBL/GenBank/DDBJ databases">
        <authorList>
            <person name="Casaregola S."/>
        </authorList>
    </citation>
    <scope>NUCLEOTIDE SEQUENCE [LARGE SCALE GENOMIC DNA]</scope>
    <source>
        <strain evidence="5">CLIB 918</strain>
    </source>
</reference>
<feature type="domain" description="Methyltransferase type 11" evidence="4">
    <location>
        <begin position="85"/>
        <end position="180"/>
    </location>
</feature>
<dbReference type="STRING" id="1173061.A0A0J9XHP8"/>
<dbReference type="SUPFAM" id="SSF53335">
    <property type="entry name" value="S-adenosyl-L-methionine-dependent methyltransferases"/>
    <property type="match status" value="1"/>
</dbReference>
<organism evidence="5 6">
    <name type="scientific">Geotrichum candidum</name>
    <name type="common">Oospora lactis</name>
    <name type="synonym">Dipodascus geotrichum</name>
    <dbReference type="NCBI Taxonomy" id="1173061"/>
    <lineage>
        <taxon>Eukaryota</taxon>
        <taxon>Fungi</taxon>
        <taxon>Dikarya</taxon>
        <taxon>Ascomycota</taxon>
        <taxon>Saccharomycotina</taxon>
        <taxon>Dipodascomycetes</taxon>
        <taxon>Dipodascales</taxon>
        <taxon>Dipodascaceae</taxon>
        <taxon>Geotrichum</taxon>
    </lineage>
</organism>
<dbReference type="OrthoDB" id="10027013at2759"/>
<sequence length="313" mass="34409">MYSLLRPLTRRLPAAVGGRAFTSSATLCGSKAPSEPQVNQVSLNSFNSNHALYDRVRPDFPAAAVDALVTDLMHLSPHDAAARVVEVGSGTGKFTKALVARGFTAHGQLAAVEPSAGMNASFRQNFPHGPPVHEASVYELGQVVADGSADGILIAQAFHWFGDVPALRALATALKPGAKLGLIWNYEDLDGLPASNWQRQTTEYVWQFDKDVPQYKDMDWIAAFTDPVNQYFVYPYEERFITHTVVIPRDMVWPYWASRSYITALPQAKQDEIREKIESIVYAPDIPATDLTENGDLIARRGTHVVAALKKAN</sequence>
<keyword evidence="6" id="KW-1185">Reference proteome</keyword>
<evidence type="ECO:0000256" key="2">
    <source>
        <dbReference type="ARBA" id="ARBA00022603"/>
    </source>
</evidence>
<dbReference type="Proteomes" id="UP000242525">
    <property type="component" value="Unassembled WGS sequence"/>
</dbReference>
<dbReference type="GO" id="GO:0032259">
    <property type="term" value="P:methylation"/>
    <property type="evidence" value="ECO:0007669"/>
    <property type="project" value="UniProtKB-KW"/>
</dbReference>
<comment type="similarity">
    <text evidence="1">Belongs to the methyltransferase superfamily.</text>
</comment>
<dbReference type="InterPro" id="IPR051052">
    <property type="entry name" value="Diverse_substrate_MTase"/>
</dbReference>
<evidence type="ECO:0000313" key="6">
    <source>
        <dbReference type="Proteomes" id="UP000242525"/>
    </source>
</evidence>
<keyword evidence="2" id="KW-0489">Methyltransferase</keyword>
<evidence type="ECO:0000256" key="1">
    <source>
        <dbReference type="ARBA" id="ARBA00008361"/>
    </source>
</evidence>
<keyword evidence="3" id="KW-0808">Transferase</keyword>
<protein>
    <recommendedName>
        <fullName evidence="4">Methyltransferase type 11 domain-containing protein</fullName>
    </recommendedName>
</protein>
<dbReference type="InterPro" id="IPR029063">
    <property type="entry name" value="SAM-dependent_MTases_sf"/>
</dbReference>
<dbReference type="AlphaFoldDB" id="A0A0J9XHP8"/>
<dbReference type="GO" id="GO:0008757">
    <property type="term" value="F:S-adenosylmethionine-dependent methyltransferase activity"/>
    <property type="evidence" value="ECO:0007669"/>
    <property type="project" value="InterPro"/>
</dbReference>
<name>A0A0J9XHP8_GEOCN</name>
<dbReference type="SMR" id="A0A0J9XHP8"/>
<proteinExistence type="inferred from homology"/>
<gene>
    <name evidence="5" type="ORF">BN980_GECA18s02375g</name>
</gene>
<comment type="caution">
    <text evidence="5">The sequence shown here is derived from an EMBL/GenBank/DDBJ whole genome shotgun (WGS) entry which is preliminary data.</text>
</comment>
<evidence type="ECO:0000256" key="3">
    <source>
        <dbReference type="ARBA" id="ARBA00022679"/>
    </source>
</evidence>
<dbReference type="PANTHER" id="PTHR44942:SF4">
    <property type="entry name" value="METHYLTRANSFERASE TYPE 11 DOMAIN-CONTAINING PROTEIN"/>
    <property type="match status" value="1"/>
</dbReference>